<proteinExistence type="predicted"/>
<evidence type="ECO:0000313" key="2">
    <source>
        <dbReference type="Proteomes" id="UP001224122"/>
    </source>
</evidence>
<gene>
    <name evidence="1" type="ORF">J2S10_001111</name>
</gene>
<sequence length="50" mass="5543">MVKKNKAIPKSISRKLMRNCRPYFPGQHGIGHHAGAMIKTGDLLVELGEI</sequence>
<dbReference type="Proteomes" id="UP001224122">
    <property type="component" value="Unassembled WGS sequence"/>
</dbReference>
<comment type="caution">
    <text evidence="1">The sequence shown here is derived from an EMBL/GenBank/DDBJ whole genome shotgun (WGS) entry which is preliminary data.</text>
</comment>
<organism evidence="1 2">
    <name type="scientific">Neobacillus ginsengisoli</name>
    <dbReference type="NCBI Taxonomy" id="904295"/>
    <lineage>
        <taxon>Bacteria</taxon>
        <taxon>Bacillati</taxon>
        <taxon>Bacillota</taxon>
        <taxon>Bacilli</taxon>
        <taxon>Bacillales</taxon>
        <taxon>Bacillaceae</taxon>
        <taxon>Neobacillus</taxon>
    </lineage>
</organism>
<evidence type="ECO:0000313" key="1">
    <source>
        <dbReference type="EMBL" id="MDQ0197970.1"/>
    </source>
</evidence>
<name>A0ABT9XRR6_9BACI</name>
<protein>
    <submittedName>
        <fullName evidence="1">Uncharacterized protein</fullName>
    </submittedName>
</protein>
<dbReference type="EMBL" id="JAUSTW010000002">
    <property type="protein sequence ID" value="MDQ0197970.1"/>
    <property type="molecule type" value="Genomic_DNA"/>
</dbReference>
<accession>A0ABT9XRR6</accession>
<keyword evidence="2" id="KW-1185">Reference proteome</keyword>
<reference evidence="1 2" key="1">
    <citation type="submission" date="2023-07" db="EMBL/GenBank/DDBJ databases">
        <title>Genomic Encyclopedia of Type Strains, Phase IV (KMG-IV): sequencing the most valuable type-strain genomes for metagenomic binning, comparative biology and taxonomic classification.</title>
        <authorList>
            <person name="Goeker M."/>
        </authorList>
    </citation>
    <scope>NUCLEOTIDE SEQUENCE [LARGE SCALE GENOMIC DNA]</scope>
    <source>
        <strain evidence="1 2">DSM 27594</strain>
    </source>
</reference>